<feature type="transmembrane region" description="Helical" evidence="10">
    <location>
        <begin position="267"/>
        <end position="288"/>
    </location>
</feature>
<reference evidence="13 14" key="1">
    <citation type="journal article" date="2023" name="Hortic Res">
        <title>Pangenome of water caltrop reveals structural variations and asymmetric subgenome divergence after allopolyploidization.</title>
        <authorList>
            <person name="Zhang X."/>
            <person name="Chen Y."/>
            <person name="Wang L."/>
            <person name="Yuan Y."/>
            <person name="Fang M."/>
            <person name="Shi L."/>
            <person name="Lu R."/>
            <person name="Comes H.P."/>
            <person name="Ma Y."/>
            <person name="Chen Y."/>
            <person name="Huang G."/>
            <person name="Zhou Y."/>
            <person name="Zheng Z."/>
            <person name="Qiu Y."/>
        </authorList>
    </citation>
    <scope>NUCLEOTIDE SEQUENCE [LARGE SCALE GENOMIC DNA]</scope>
    <source>
        <strain evidence="13">F231</strain>
    </source>
</reference>
<accession>A0AAN7RE14</accession>
<dbReference type="PANTHER" id="PTHR48007:SF64">
    <property type="entry name" value="POLLEN RECEPTOR-LIKE KINASE 1"/>
    <property type="match status" value="1"/>
</dbReference>
<feature type="chain" id="PRO_5042876500" description="Protein kinase domain-containing protein" evidence="11">
    <location>
        <begin position="33"/>
        <end position="664"/>
    </location>
</feature>
<evidence type="ECO:0000256" key="8">
    <source>
        <dbReference type="ARBA" id="ARBA00023136"/>
    </source>
</evidence>
<evidence type="ECO:0000256" key="5">
    <source>
        <dbReference type="ARBA" id="ARBA00022741"/>
    </source>
</evidence>
<dbReference type="Gene3D" id="3.30.200.20">
    <property type="entry name" value="Phosphorylase Kinase, domain 1"/>
    <property type="match status" value="1"/>
</dbReference>
<dbReference type="EMBL" id="JAXQNO010000005">
    <property type="protein sequence ID" value="KAK4798635.1"/>
    <property type="molecule type" value="Genomic_DNA"/>
</dbReference>
<dbReference type="GO" id="GO:0005524">
    <property type="term" value="F:ATP binding"/>
    <property type="evidence" value="ECO:0007669"/>
    <property type="project" value="UniProtKB-KW"/>
</dbReference>
<evidence type="ECO:0000256" key="4">
    <source>
        <dbReference type="ARBA" id="ARBA00022737"/>
    </source>
</evidence>
<proteinExistence type="predicted"/>
<evidence type="ECO:0000313" key="14">
    <source>
        <dbReference type="Proteomes" id="UP001346149"/>
    </source>
</evidence>
<dbReference type="Pfam" id="PF08263">
    <property type="entry name" value="LRRNT_2"/>
    <property type="match status" value="1"/>
</dbReference>
<comment type="caution">
    <text evidence="13">The sequence shown here is derived from an EMBL/GenBank/DDBJ whole genome shotgun (WGS) entry which is preliminary data.</text>
</comment>
<feature type="signal peptide" evidence="11">
    <location>
        <begin position="1"/>
        <end position="32"/>
    </location>
</feature>
<keyword evidence="4" id="KW-0677">Repeat</keyword>
<evidence type="ECO:0000256" key="9">
    <source>
        <dbReference type="SAM" id="MobiDB-lite"/>
    </source>
</evidence>
<organism evidence="13 14">
    <name type="scientific">Trapa natans</name>
    <name type="common">Water chestnut</name>
    <dbReference type="NCBI Taxonomy" id="22666"/>
    <lineage>
        <taxon>Eukaryota</taxon>
        <taxon>Viridiplantae</taxon>
        <taxon>Streptophyta</taxon>
        <taxon>Embryophyta</taxon>
        <taxon>Tracheophyta</taxon>
        <taxon>Spermatophyta</taxon>
        <taxon>Magnoliopsida</taxon>
        <taxon>eudicotyledons</taxon>
        <taxon>Gunneridae</taxon>
        <taxon>Pentapetalae</taxon>
        <taxon>rosids</taxon>
        <taxon>malvids</taxon>
        <taxon>Myrtales</taxon>
        <taxon>Lythraceae</taxon>
        <taxon>Trapa</taxon>
    </lineage>
</organism>
<keyword evidence="7 10" id="KW-1133">Transmembrane helix</keyword>
<dbReference type="Pfam" id="PF13855">
    <property type="entry name" value="LRR_8"/>
    <property type="match status" value="1"/>
</dbReference>
<keyword evidence="2" id="KW-0433">Leucine-rich repeat</keyword>
<gene>
    <name evidence="13" type="ORF">SAY86_030961</name>
</gene>
<keyword evidence="8 10" id="KW-0472">Membrane</keyword>
<dbReference type="InterPro" id="IPR011009">
    <property type="entry name" value="Kinase-like_dom_sf"/>
</dbReference>
<dbReference type="PANTHER" id="PTHR48007">
    <property type="entry name" value="LEUCINE-RICH REPEAT RECEPTOR-LIKE PROTEIN KINASE PXC1"/>
    <property type="match status" value="1"/>
</dbReference>
<name>A0AAN7RE14_TRANT</name>
<evidence type="ECO:0000256" key="11">
    <source>
        <dbReference type="SAM" id="SignalP"/>
    </source>
</evidence>
<dbReference type="InterPro" id="IPR013210">
    <property type="entry name" value="LRR_N_plant-typ"/>
</dbReference>
<dbReference type="SUPFAM" id="SSF56112">
    <property type="entry name" value="Protein kinase-like (PK-like)"/>
    <property type="match status" value="1"/>
</dbReference>
<dbReference type="AlphaFoldDB" id="A0AAN7RE14"/>
<dbReference type="Gene3D" id="1.10.510.10">
    <property type="entry name" value="Transferase(Phosphotransferase) domain 1"/>
    <property type="match status" value="1"/>
</dbReference>
<dbReference type="Pfam" id="PF07714">
    <property type="entry name" value="PK_Tyr_Ser-Thr"/>
    <property type="match status" value="1"/>
</dbReference>
<evidence type="ECO:0000256" key="6">
    <source>
        <dbReference type="ARBA" id="ARBA00022840"/>
    </source>
</evidence>
<keyword evidence="14" id="KW-1185">Reference proteome</keyword>
<dbReference type="SUPFAM" id="SSF52058">
    <property type="entry name" value="L domain-like"/>
    <property type="match status" value="1"/>
</dbReference>
<dbReference type="InterPro" id="IPR032675">
    <property type="entry name" value="LRR_dom_sf"/>
</dbReference>
<dbReference type="FunFam" id="3.30.200.20:FF:000307">
    <property type="entry name" value="pollen receptor-like kinase 1"/>
    <property type="match status" value="1"/>
</dbReference>
<dbReference type="InterPro" id="IPR000719">
    <property type="entry name" value="Prot_kinase_dom"/>
</dbReference>
<dbReference type="PROSITE" id="PS50011">
    <property type="entry name" value="PROTEIN_KINASE_DOM"/>
    <property type="match status" value="1"/>
</dbReference>
<evidence type="ECO:0000256" key="2">
    <source>
        <dbReference type="ARBA" id="ARBA00022614"/>
    </source>
</evidence>
<dbReference type="Gene3D" id="3.80.10.10">
    <property type="entry name" value="Ribonuclease Inhibitor"/>
    <property type="match status" value="2"/>
</dbReference>
<feature type="compositionally biased region" description="Polar residues" evidence="9">
    <location>
        <begin position="301"/>
        <end position="310"/>
    </location>
</feature>
<evidence type="ECO:0000313" key="13">
    <source>
        <dbReference type="EMBL" id="KAK4798635.1"/>
    </source>
</evidence>
<comment type="subcellular location">
    <subcellularLocation>
        <location evidence="1">Membrane</location>
    </subcellularLocation>
</comment>
<dbReference type="Proteomes" id="UP001346149">
    <property type="component" value="Unassembled WGS sequence"/>
</dbReference>
<dbReference type="InterPro" id="IPR001611">
    <property type="entry name" value="Leu-rich_rpt"/>
</dbReference>
<evidence type="ECO:0000256" key="10">
    <source>
        <dbReference type="SAM" id="Phobius"/>
    </source>
</evidence>
<keyword evidence="11" id="KW-0732">Signal</keyword>
<evidence type="ECO:0000256" key="3">
    <source>
        <dbReference type="ARBA" id="ARBA00022692"/>
    </source>
</evidence>
<feature type="compositionally biased region" description="Polar residues" evidence="9">
    <location>
        <begin position="322"/>
        <end position="333"/>
    </location>
</feature>
<dbReference type="GO" id="GO:0016020">
    <property type="term" value="C:membrane"/>
    <property type="evidence" value="ECO:0007669"/>
    <property type="project" value="UniProtKB-SubCell"/>
</dbReference>
<dbReference type="InterPro" id="IPR001245">
    <property type="entry name" value="Ser-Thr/Tyr_kinase_cat_dom"/>
</dbReference>
<feature type="domain" description="Protein kinase" evidence="12">
    <location>
        <begin position="357"/>
        <end position="639"/>
    </location>
</feature>
<keyword evidence="5" id="KW-0547">Nucleotide-binding</keyword>
<feature type="region of interest" description="Disordered" evidence="9">
    <location>
        <begin position="295"/>
        <end position="339"/>
    </location>
</feature>
<evidence type="ECO:0000259" key="12">
    <source>
        <dbReference type="PROSITE" id="PS50011"/>
    </source>
</evidence>
<sequence>MAPPPLLSSSLSHHRCLPLFFAIAFLMMASSAASGNSPDLDALLKFKSSLKDPSGALSSWSESQPPCNNDDRSNWAGVICYGGSIWGLQLENMGLGGLIDVDSLALLKSLRTLSFMNNSFDGSILTINRLRLGYLKALYLSNNMFSGDIPDGTFDGMQSLKKLHLANNKFTGKIPNSVVQLPRLLELRMEGNQFRGAIPDFKQKSLNIINLADNALEGPIPASLSKMDPSSFSGNKALCDAPLSPCLATPSPPPAQSKKPSKRQTGIIIFAIVLALLILLALVILFLIKRRRRSSGSPSSLEATQPTPNFQKKRSIKEEMQSRQGSPAHSNNGRKPDTKLTFIRDDKERFDLQDLLKASAEILGSGCFGSSYKAALTSGTVMVVKRFRQMNNARKEEFQEHMRRLGRLSHPNLLTLVAYYYRKEEKLLVSEFVSRGSLAVHLHSNQGKGQSTLDWPTRLKIIKGVTKGLLYLYSELPTLTAPHGHLKSSNVLLNDSFEPLLHDYGLIPVINQENAHELMVAYKSPEYLQSARITKKTDVWSLGILILEVMTGKFPANFLQKGHPGNQEHDLVKWVKAVEGESMLCKEMKVLPNCESEMMKLLNIGLMCCEVDVEKRIELKEAAEKIEEVKEKDVDDDFYTSYSEATDVRSTRGLSDEINFPIPT</sequence>
<dbReference type="InterPro" id="IPR046959">
    <property type="entry name" value="PRK1-6/SRF4-like"/>
</dbReference>
<keyword evidence="6" id="KW-0067">ATP-binding</keyword>
<evidence type="ECO:0000256" key="1">
    <source>
        <dbReference type="ARBA" id="ARBA00004370"/>
    </source>
</evidence>
<keyword evidence="3 10" id="KW-0812">Transmembrane</keyword>
<dbReference type="GO" id="GO:0004672">
    <property type="term" value="F:protein kinase activity"/>
    <property type="evidence" value="ECO:0007669"/>
    <property type="project" value="InterPro"/>
</dbReference>
<protein>
    <recommendedName>
        <fullName evidence="12">Protein kinase domain-containing protein</fullName>
    </recommendedName>
</protein>
<evidence type="ECO:0000256" key="7">
    <source>
        <dbReference type="ARBA" id="ARBA00022989"/>
    </source>
</evidence>